<protein>
    <recommendedName>
        <fullName evidence="4">Nucleotide-diphospho-sugar transferase domain-containing protein</fullName>
    </recommendedName>
</protein>
<evidence type="ECO:0008006" key="4">
    <source>
        <dbReference type="Google" id="ProtNLM"/>
    </source>
</evidence>
<sequence length="460" mass="50146">MKLAWLWWCTASSGVRAARPLIGPPFAADAWAAIAANTTRATLTLDTLRLELTWRFADGDVARVDVRGDLRADALPPRLRANAPGVFGHLADAPGDVAIVLAVNSATYALAWWPFLANKVNIARQAGARVYMWTGPLPPALAEPPAACVALDPKLINQRAHTISHHYTKVLAMLLALDEPGVRAAIWMDMDAALPRPPPPAELRAVLAPGVSVYVPPSRTGHTWHQPWKRCGCFSAVRNDETGRRLLLLWLEKRCGFKDQPALWDSLAQLVIESGCVRPSTAPRPPPLSLYNFKYHLALTGSAVPNPVSSDELLDGCVTRLRLPPSEPGAHGAPAGVARALWPTNARPALKLCYTHQLVEARRREPNASCTVVHIDPKFKDRIARGDSNVREDVQRLHRGLEAELRRIVGRTRSNVRAGRPWRAAMAPIVVGAAACMLVARRRIGAIMSPVWSSARGLAT</sequence>
<organism evidence="2 3">
    <name type="scientific">Diacronema lutheri</name>
    <name type="common">Unicellular marine alga</name>
    <name type="synonym">Monochrysis lutheri</name>
    <dbReference type="NCBI Taxonomy" id="2081491"/>
    <lineage>
        <taxon>Eukaryota</taxon>
        <taxon>Haptista</taxon>
        <taxon>Haptophyta</taxon>
        <taxon>Pavlovophyceae</taxon>
        <taxon>Pavlovales</taxon>
        <taxon>Pavlovaceae</taxon>
        <taxon>Diacronema</taxon>
    </lineage>
</organism>
<reference evidence="2" key="1">
    <citation type="submission" date="2021-05" db="EMBL/GenBank/DDBJ databases">
        <title>The genome of the haptophyte Pavlova lutheri (Diacronema luteri, Pavlovales) - a model for lipid biosynthesis in eukaryotic algae.</title>
        <authorList>
            <person name="Hulatt C.J."/>
            <person name="Posewitz M.C."/>
        </authorList>
    </citation>
    <scope>NUCLEOTIDE SEQUENCE</scope>
    <source>
        <strain evidence="2">NIVA-4/92</strain>
    </source>
</reference>
<gene>
    <name evidence="2" type="ORF">KFE25_002604</name>
</gene>
<evidence type="ECO:0000313" key="3">
    <source>
        <dbReference type="Proteomes" id="UP000751190"/>
    </source>
</evidence>
<feature type="signal peptide" evidence="1">
    <location>
        <begin position="1"/>
        <end position="17"/>
    </location>
</feature>
<comment type="caution">
    <text evidence="2">The sequence shown here is derived from an EMBL/GenBank/DDBJ whole genome shotgun (WGS) entry which is preliminary data.</text>
</comment>
<name>A0A8J5XJ73_DIALT</name>
<keyword evidence="1" id="KW-0732">Signal</keyword>
<dbReference type="OrthoDB" id="204400at2759"/>
<evidence type="ECO:0000256" key="1">
    <source>
        <dbReference type="SAM" id="SignalP"/>
    </source>
</evidence>
<keyword evidence="3" id="KW-1185">Reference proteome</keyword>
<dbReference type="EMBL" id="JAGTXO010000010">
    <property type="protein sequence ID" value="KAG8465297.1"/>
    <property type="molecule type" value="Genomic_DNA"/>
</dbReference>
<feature type="chain" id="PRO_5035306369" description="Nucleotide-diphospho-sugar transferase domain-containing protein" evidence="1">
    <location>
        <begin position="18"/>
        <end position="460"/>
    </location>
</feature>
<accession>A0A8J5XJ73</accession>
<proteinExistence type="predicted"/>
<dbReference type="AlphaFoldDB" id="A0A8J5XJ73"/>
<evidence type="ECO:0000313" key="2">
    <source>
        <dbReference type="EMBL" id="KAG8465297.1"/>
    </source>
</evidence>
<dbReference type="Proteomes" id="UP000751190">
    <property type="component" value="Unassembled WGS sequence"/>
</dbReference>